<dbReference type="InterPro" id="IPR036291">
    <property type="entry name" value="NAD(P)-bd_dom_sf"/>
</dbReference>
<dbReference type="PRINTS" id="PR00081">
    <property type="entry name" value="GDHRDH"/>
</dbReference>
<sequence>MNKVIMITGANAGIGKETARQLGKINTTEKIYLACRNLEKAKVAQKELEELTGRKVFEIIIMDVSQADSVKKAIAKLDTPVDALIMNAGGLGGKTPEKATQDGVTTITASNLLGHVVLVDELIKNDKLKNIALYASSEVARGVKKMGMEQYQLKKASVDEFTSLFDGSAFGSKFDPVLAYSGVKLSGTLWMSSMARKYPNIKFISVSPGGTRGTDGFNDMPFLQRIMYKYVGMPIIMPLLGLSHSLESGAKRFVQSINNEKLESGVFYASKKNVLTGPLVDQSPYYNGFSNPVYQDNANEAIHRFIN</sequence>
<dbReference type="PANTHER" id="PTHR24320">
    <property type="entry name" value="RETINOL DEHYDROGENASE"/>
    <property type="match status" value="1"/>
</dbReference>
<evidence type="ECO:0000313" key="3">
    <source>
        <dbReference type="EMBL" id="NME68581.1"/>
    </source>
</evidence>
<dbReference type="Pfam" id="PF00106">
    <property type="entry name" value="adh_short"/>
    <property type="match status" value="1"/>
</dbReference>
<keyword evidence="4" id="KW-1185">Reference proteome</keyword>
<organism evidence="3 4">
    <name type="scientific">Flammeovirga aprica JL-4</name>
    <dbReference type="NCBI Taxonomy" id="694437"/>
    <lineage>
        <taxon>Bacteria</taxon>
        <taxon>Pseudomonadati</taxon>
        <taxon>Bacteroidota</taxon>
        <taxon>Cytophagia</taxon>
        <taxon>Cytophagales</taxon>
        <taxon>Flammeovirgaceae</taxon>
        <taxon>Flammeovirga</taxon>
    </lineage>
</organism>
<reference evidence="3 4" key="1">
    <citation type="submission" date="2020-04" db="EMBL/GenBank/DDBJ databases">
        <title>Flammeovirga sp. SR4, a novel species isolated from seawater.</title>
        <authorList>
            <person name="Wang X."/>
        </authorList>
    </citation>
    <scope>NUCLEOTIDE SEQUENCE [LARGE SCALE GENOMIC DNA]</scope>
    <source>
        <strain evidence="3 4">ATCC 23126</strain>
    </source>
</reference>
<dbReference type="SUPFAM" id="SSF51735">
    <property type="entry name" value="NAD(P)-binding Rossmann-fold domains"/>
    <property type="match status" value="1"/>
</dbReference>
<dbReference type="Gene3D" id="3.40.50.720">
    <property type="entry name" value="NAD(P)-binding Rossmann-like Domain"/>
    <property type="match status" value="1"/>
</dbReference>
<name>A0A7X9RTL4_9BACT</name>
<comment type="caution">
    <text evidence="3">The sequence shown here is derived from an EMBL/GenBank/DDBJ whole genome shotgun (WGS) entry which is preliminary data.</text>
</comment>
<accession>A0A7X9RTL4</accession>
<dbReference type="EMBL" id="JABANE010000025">
    <property type="protein sequence ID" value="NME68581.1"/>
    <property type="molecule type" value="Genomic_DNA"/>
</dbReference>
<dbReference type="AlphaFoldDB" id="A0A7X9RTL4"/>
<evidence type="ECO:0000313" key="4">
    <source>
        <dbReference type="Proteomes" id="UP000576082"/>
    </source>
</evidence>
<dbReference type="PANTHER" id="PTHR24320:SF148">
    <property type="entry name" value="NAD(P)-BINDING ROSSMANN-FOLD SUPERFAMILY PROTEIN"/>
    <property type="match status" value="1"/>
</dbReference>
<dbReference type="RefSeq" id="WP_169656880.1">
    <property type="nucleotide sequence ID" value="NZ_JABANE010000025.1"/>
</dbReference>
<protein>
    <submittedName>
        <fullName evidence="3">SDR family NAD(P)-dependent oxidoreductase</fullName>
    </submittedName>
</protein>
<keyword evidence="2" id="KW-0560">Oxidoreductase</keyword>
<comment type="similarity">
    <text evidence="1">Belongs to the short-chain dehydrogenases/reductases (SDR) family.</text>
</comment>
<dbReference type="Proteomes" id="UP000576082">
    <property type="component" value="Unassembled WGS sequence"/>
</dbReference>
<gene>
    <name evidence="3" type="ORF">HHU12_11475</name>
</gene>
<dbReference type="GO" id="GO:0016491">
    <property type="term" value="F:oxidoreductase activity"/>
    <property type="evidence" value="ECO:0007669"/>
    <property type="project" value="UniProtKB-KW"/>
</dbReference>
<evidence type="ECO:0000256" key="2">
    <source>
        <dbReference type="ARBA" id="ARBA00023002"/>
    </source>
</evidence>
<dbReference type="InterPro" id="IPR002347">
    <property type="entry name" value="SDR_fam"/>
</dbReference>
<evidence type="ECO:0000256" key="1">
    <source>
        <dbReference type="ARBA" id="ARBA00006484"/>
    </source>
</evidence>
<proteinExistence type="inferred from homology"/>